<proteinExistence type="predicted"/>
<dbReference type="RefSeq" id="WP_089073854.1">
    <property type="nucleotide sequence ID" value="NZ_CBCSAM010000006.1"/>
</dbReference>
<dbReference type="CDD" id="cd02517">
    <property type="entry name" value="CMP-KDO-Synthetase"/>
    <property type="match status" value="1"/>
</dbReference>
<dbReference type="EMBL" id="CP022356">
    <property type="protein sequence ID" value="ASK78946.1"/>
    <property type="molecule type" value="Genomic_DNA"/>
</dbReference>
<dbReference type="Gene3D" id="3.90.550.10">
    <property type="entry name" value="Spore Coat Polysaccharide Biosynthesis Protein SpsA, Chain A"/>
    <property type="match status" value="1"/>
</dbReference>
<gene>
    <name evidence="4" type="primary">kdsB</name>
    <name evidence="4" type="ORF">CF386_07715</name>
</gene>
<evidence type="ECO:0000256" key="3">
    <source>
        <dbReference type="ARBA" id="ARBA00022985"/>
    </source>
</evidence>
<keyword evidence="5" id="KW-1185">Reference proteome</keyword>
<dbReference type="Pfam" id="PF02348">
    <property type="entry name" value="CTP_transf_3"/>
    <property type="match status" value="1"/>
</dbReference>
<accession>A0A220VFE2</accession>
<evidence type="ECO:0000256" key="2">
    <source>
        <dbReference type="ARBA" id="ARBA00022695"/>
    </source>
</evidence>
<keyword evidence="2 4" id="KW-0548">Nucleotidyltransferase</keyword>
<evidence type="ECO:0000313" key="4">
    <source>
        <dbReference type="EMBL" id="ASK78946.1"/>
    </source>
</evidence>
<evidence type="ECO:0000256" key="1">
    <source>
        <dbReference type="ARBA" id="ARBA00022679"/>
    </source>
</evidence>
<dbReference type="InterPro" id="IPR003329">
    <property type="entry name" value="Cytidylyl_trans"/>
</dbReference>
<dbReference type="SUPFAM" id="SSF53448">
    <property type="entry name" value="Nucleotide-diphospho-sugar transferases"/>
    <property type="match status" value="1"/>
</dbReference>
<dbReference type="InterPro" id="IPR004528">
    <property type="entry name" value="KdsB"/>
</dbReference>
<keyword evidence="1 4" id="KW-0808">Transferase</keyword>
<dbReference type="AlphaFoldDB" id="A0A220VFE2"/>
<name>A0A220VFE2_9GAMM</name>
<dbReference type="NCBIfam" id="NF009905">
    <property type="entry name" value="PRK13368.1"/>
    <property type="match status" value="1"/>
</dbReference>
<reference evidence="4 5" key="1">
    <citation type="journal article" date="2016" name="Int. J. Syst. Evol. Microbiol.">
        <title>Paraphotobacterium marinum gen. nov., sp. nov., a member of the family Vibrionaceae, isolated from surface seawater.</title>
        <authorList>
            <person name="Huang Z."/>
            <person name="Dong C."/>
            <person name="Shao Z."/>
        </authorList>
    </citation>
    <scope>NUCLEOTIDE SEQUENCE [LARGE SCALE GENOMIC DNA]</scope>
    <source>
        <strain evidence="4 5">NSCS20N07D</strain>
    </source>
</reference>
<keyword evidence="3" id="KW-0448">Lipopolysaccharide biosynthesis</keyword>
<dbReference type="KEGG" id="pmai:CF386_07715"/>
<dbReference type="NCBIfam" id="NF003952">
    <property type="entry name" value="PRK05450.1-5"/>
    <property type="match status" value="1"/>
</dbReference>
<dbReference type="PANTHER" id="PTHR42866:SF2">
    <property type="entry name" value="3-DEOXY-MANNO-OCTULOSONATE CYTIDYLYLTRANSFERASE, MITOCHONDRIAL"/>
    <property type="match status" value="1"/>
</dbReference>
<dbReference type="InterPro" id="IPR029044">
    <property type="entry name" value="Nucleotide-diphossugar_trans"/>
</dbReference>
<dbReference type="Proteomes" id="UP000242175">
    <property type="component" value="Chromosome small"/>
</dbReference>
<protein>
    <submittedName>
        <fullName evidence="4">3-deoxy-manno-octulosonate cytidylyltransferase</fullName>
    </submittedName>
</protein>
<dbReference type="PANTHER" id="PTHR42866">
    <property type="entry name" value="3-DEOXY-MANNO-OCTULOSONATE CYTIDYLYLTRANSFERASE"/>
    <property type="match status" value="1"/>
</dbReference>
<dbReference type="GO" id="GO:0005829">
    <property type="term" value="C:cytosol"/>
    <property type="evidence" value="ECO:0007669"/>
    <property type="project" value="TreeGrafter"/>
</dbReference>
<sequence length="246" mass="28570">MNTKIIIPCRYQSTRLPQKLMLEILNKPIFWHVVQRCREAGFSNEDIYIATDHDEIYKKATNFGIQSVMTSSSHQSGTDRVFEATQKLELSDEDYIINVQGDEPLINPQLIKEVSKSFHQLPDFKLYTAVTKFHCYDDFINPNMVKAVVENNQAIYFSRSPVPMNRENPEDYSLSFKHIGIYGYKVTHLKEFCQHDESVLERCEKLEQLRAISNNMSIHPVIFEGNVLHGVDTETDFNKIKKEMEG</sequence>
<evidence type="ECO:0000313" key="5">
    <source>
        <dbReference type="Proteomes" id="UP000242175"/>
    </source>
</evidence>
<dbReference type="GO" id="GO:0008690">
    <property type="term" value="F:3-deoxy-manno-octulosonate cytidylyltransferase activity"/>
    <property type="evidence" value="ECO:0007669"/>
    <property type="project" value="InterPro"/>
</dbReference>
<dbReference type="NCBIfam" id="TIGR00466">
    <property type="entry name" value="kdsB"/>
    <property type="match status" value="1"/>
</dbReference>
<organism evidence="4 5">
    <name type="scientific">Paraphotobacterium marinum</name>
    <dbReference type="NCBI Taxonomy" id="1755811"/>
    <lineage>
        <taxon>Bacteria</taxon>
        <taxon>Pseudomonadati</taxon>
        <taxon>Pseudomonadota</taxon>
        <taxon>Gammaproteobacteria</taxon>
        <taxon>Vibrionales</taxon>
        <taxon>Vibrionaceae</taxon>
        <taxon>Paraphotobacterium</taxon>
    </lineage>
</organism>
<dbReference type="GO" id="GO:0009103">
    <property type="term" value="P:lipopolysaccharide biosynthetic process"/>
    <property type="evidence" value="ECO:0007669"/>
    <property type="project" value="UniProtKB-KW"/>
</dbReference>
<dbReference type="OrthoDB" id="9815559at2"/>